<protein>
    <submittedName>
        <fullName evidence="1">Uncharacterized protein</fullName>
    </submittedName>
</protein>
<keyword evidence="2" id="KW-1185">Reference proteome</keyword>
<gene>
    <name evidence="1" type="ORF">SADUNF_Sadunf04G0027800</name>
</gene>
<evidence type="ECO:0000313" key="1">
    <source>
        <dbReference type="EMBL" id="KAF9683573.1"/>
    </source>
</evidence>
<dbReference type="AlphaFoldDB" id="A0A835N3V1"/>
<organism evidence="1 2">
    <name type="scientific">Salix dunnii</name>
    <dbReference type="NCBI Taxonomy" id="1413687"/>
    <lineage>
        <taxon>Eukaryota</taxon>
        <taxon>Viridiplantae</taxon>
        <taxon>Streptophyta</taxon>
        <taxon>Embryophyta</taxon>
        <taxon>Tracheophyta</taxon>
        <taxon>Spermatophyta</taxon>
        <taxon>Magnoliopsida</taxon>
        <taxon>eudicotyledons</taxon>
        <taxon>Gunneridae</taxon>
        <taxon>Pentapetalae</taxon>
        <taxon>rosids</taxon>
        <taxon>fabids</taxon>
        <taxon>Malpighiales</taxon>
        <taxon>Salicaceae</taxon>
        <taxon>Saliceae</taxon>
        <taxon>Salix</taxon>
    </lineage>
</organism>
<accession>A0A835N3V1</accession>
<dbReference type="Proteomes" id="UP000657918">
    <property type="component" value="Chromosome 4"/>
</dbReference>
<name>A0A835N3V1_9ROSI</name>
<reference evidence="1 2" key="1">
    <citation type="submission" date="2020-10" db="EMBL/GenBank/DDBJ databases">
        <title>Plant Genome Project.</title>
        <authorList>
            <person name="Zhang R.-G."/>
        </authorList>
    </citation>
    <scope>NUCLEOTIDE SEQUENCE [LARGE SCALE GENOMIC DNA]</scope>
    <source>
        <strain evidence="1">FAFU-HL-1</strain>
        <tissue evidence="1">Leaf</tissue>
    </source>
</reference>
<comment type="caution">
    <text evidence="1">The sequence shown here is derived from an EMBL/GenBank/DDBJ whole genome shotgun (WGS) entry which is preliminary data.</text>
</comment>
<dbReference type="EMBL" id="JADGMS010000004">
    <property type="protein sequence ID" value="KAF9683573.1"/>
    <property type="molecule type" value="Genomic_DNA"/>
</dbReference>
<proteinExistence type="predicted"/>
<sequence length="72" mass="8337">MKWATQIFGLASQKLRSWIPHLPSVWKPSWDNQEVWTDVLSAVLPQQCQGNRLHQVPLNGEPDICLSRRCLK</sequence>
<dbReference type="OrthoDB" id="10438484at2759"/>
<evidence type="ECO:0000313" key="2">
    <source>
        <dbReference type="Proteomes" id="UP000657918"/>
    </source>
</evidence>